<dbReference type="Proteomes" id="UP000612055">
    <property type="component" value="Unassembled WGS sequence"/>
</dbReference>
<dbReference type="Pfam" id="PF13424">
    <property type="entry name" value="TPR_12"/>
    <property type="match status" value="1"/>
</dbReference>
<sequence>MYRARSACRLIGAVQQRCAGAGAAEQALSYSSVALLRSDGVGAEGRWAAATRASAGTGGTSGGQATSRTGWAAALLAAAAASTATSLADSPAQPPAAPLPEDDPARHPLDYDPVTNEHTAKMTLARKAAIEYYNAGKYQQAEAKFREAVAEAELGFDAGDPHLASTRNNLAEFLRNTGRFEEAEALYREALELLETTFGEKHWLYVSALHNLALSYEAKGDLPTAIATMERVLALRLQMFGTRHFMYGDALYALGHLRRKAAPPGPAGAKARAEGVGMMEDAVAILEDAEKVQLNVALFWLSEIAQAHTADGRPAAAAAALRRAVRHLAADRGDDPAAASALQDALIEALMAAGRPAQAAEAAAEALAARRKLFGEGALVVANSEVKLATLELTAAQVSPASGSPGGADASGGPGPALRALQHAEAATRVATAVAEEGSKGSMFSGPPPDKVIKRLRAAHTLGAAAKLVATLAGVGDPSVPSAPAPSSSSPSSSSGPSSSSPSTSASAPAKPSAAAASGSSWWPFGGGSKAAPGSAAIGSPSGSAAAAAVGGADGGAPAAPLHPRPPAQPVAELALADRRLEAAVAALEAATGAGRELLQAVASGRRQLPQGVTSDEVAGLLVEAQLQMLDVLERLGLVLQARVAAGQVGGGSGQGGGGGGKGDDVVARHRRVVEQQERVAEALLG</sequence>
<feature type="compositionally biased region" description="Low complexity" evidence="2">
    <location>
        <begin position="478"/>
        <end position="521"/>
    </location>
</feature>
<evidence type="ECO:0008006" key="5">
    <source>
        <dbReference type="Google" id="ProtNLM"/>
    </source>
</evidence>
<feature type="compositionally biased region" description="Gly residues" evidence="2">
    <location>
        <begin position="404"/>
        <end position="415"/>
    </location>
</feature>
<dbReference type="EMBL" id="JAEHOE010000095">
    <property type="protein sequence ID" value="KAG2487553.1"/>
    <property type="molecule type" value="Genomic_DNA"/>
</dbReference>
<dbReference type="Gene3D" id="1.25.40.10">
    <property type="entry name" value="Tetratricopeptide repeat domain"/>
    <property type="match status" value="2"/>
</dbReference>
<accession>A0A835XRD1</accession>
<proteinExistence type="predicted"/>
<feature type="region of interest" description="Disordered" evidence="2">
    <location>
        <begin position="398"/>
        <end position="417"/>
    </location>
</feature>
<dbReference type="InterPro" id="IPR019734">
    <property type="entry name" value="TPR_rpt"/>
</dbReference>
<gene>
    <name evidence="3" type="ORF">HYH03_013832</name>
</gene>
<evidence type="ECO:0000313" key="3">
    <source>
        <dbReference type="EMBL" id="KAG2487553.1"/>
    </source>
</evidence>
<dbReference type="SUPFAM" id="SSF48452">
    <property type="entry name" value="TPR-like"/>
    <property type="match status" value="1"/>
</dbReference>
<comment type="caution">
    <text evidence="3">The sequence shown here is derived from an EMBL/GenBank/DDBJ whole genome shotgun (WGS) entry which is preliminary data.</text>
</comment>
<dbReference type="InterPro" id="IPR011990">
    <property type="entry name" value="TPR-like_helical_dom_sf"/>
</dbReference>
<dbReference type="AlphaFoldDB" id="A0A835XRD1"/>
<dbReference type="PROSITE" id="PS50005">
    <property type="entry name" value="TPR"/>
    <property type="match status" value="1"/>
</dbReference>
<name>A0A835XRD1_9CHLO</name>
<feature type="repeat" description="TPR" evidence="1">
    <location>
        <begin position="164"/>
        <end position="197"/>
    </location>
</feature>
<dbReference type="OrthoDB" id="1658288at2759"/>
<feature type="region of interest" description="Disordered" evidence="2">
    <location>
        <begin position="86"/>
        <end position="106"/>
    </location>
</feature>
<dbReference type="SMART" id="SM00028">
    <property type="entry name" value="TPR"/>
    <property type="match status" value="3"/>
</dbReference>
<feature type="compositionally biased region" description="Low complexity" evidence="2">
    <location>
        <begin position="530"/>
        <end position="560"/>
    </location>
</feature>
<evidence type="ECO:0000313" key="4">
    <source>
        <dbReference type="Proteomes" id="UP000612055"/>
    </source>
</evidence>
<feature type="region of interest" description="Disordered" evidence="2">
    <location>
        <begin position="477"/>
        <end position="567"/>
    </location>
</feature>
<evidence type="ECO:0000256" key="2">
    <source>
        <dbReference type="SAM" id="MobiDB-lite"/>
    </source>
</evidence>
<dbReference type="PANTHER" id="PTHR47689:SF2">
    <property type="entry name" value="TETRATRICOPEPTIDE REPEAT (TPR)-LIKE SUPERFAMILY PROTEIN"/>
    <property type="match status" value="1"/>
</dbReference>
<keyword evidence="1" id="KW-0802">TPR repeat</keyword>
<reference evidence="3" key="1">
    <citation type="journal article" date="2020" name="bioRxiv">
        <title>Comparative genomics of Chlamydomonas.</title>
        <authorList>
            <person name="Craig R.J."/>
            <person name="Hasan A.R."/>
            <person name="Ness R.W."/>
            <person name="Keightley P.D."/>
        </authorList>
    </citation>
    <scope>NUCLEOTIDE SEQUENCE</scope>
    <source>
        <strain evidence="3">CCAP 11/70</strain>
    </source>
</reference>
<organism evidence="3 4">
    <name type="scientific">Edaphochlamys debaryana</name>
    <dbReference type="NCBI Taxonomy" id="47281"/>
    <lineage>
        <taxon>Eukaryota</taxon>
        <taxon>Viridiplantae</taxon>
        <taxon>Chlorophyta</taxon>
        <taxon>core chlorophytes</taxon>
        <taxon>Chlorophyceae</taxon>
        <taxon>CS clade</taxon>
        <taxon>Chlamydomonadales</taxon>
        <taxon>Chlamydomonadales incertae sedis</taxon>
        <taxon>Edaphochlamys</taxon>
    </lineage>
</organism>
<keyword evidence="4" id="KW-1185">Reference proteome</keyword>
<protein>
    <recommendedName>
        <fullName evidence="5">Kinesin light chain</fullName>
    </recommendedName>
</protein>
<dbReference type="PANTHER" id="PTHR47689">
    <property type="entry name" value="TETRATRICOPEPTIDE REPEAT (TPR)-LIKE SUPERFAMILY PROTEIN"/>
    <property type="match status" value="1"/>
</dbReference>
<evidence type="ECO:0000256" key="1">
    <source>
        <dbReference type="PROSITE-ProRule" id="PRU00339"/>
    </source>
</evidence>